<keyword evidence="7" id="KW-1185">Reference proteome</keyword>
<dbReference type="InterPro" id="IPR036390">
    <property type="entry name" value="WH_DNA-bd_sf"/>
</dbReference>
<evidence type="ECO:0000313" key="6">
    <source>
        <dbReference type="EMBL" id="MCK9687944.1"/>
    </source>
</evidence>
<dbReference type="Pfam" id="PF03466">
    <property type="entry name" value="LysR_substrate"/>
    <property type="match status" value="2"/>
</dbReference>
<dbReference type="FunFam" id="1.10.10.10:FF:000001">
    <property type="entry name" value="LysR family transcriptional regulator"/>
    <property type="match status" value="1"/>
</dbReference>
<dbReference type="CDD" id="cd08472">
    <property type="entry name" value="PBP2_CrgA_like_3"/>
    <property type="match status" value="1"/>
</dbReference>
<dbReference type="SUPFAM" id="SSF46785">
    <property type="entry name" value="Winged helix' DNA-binding domain"/>
    <property type="match status" value="1"/>
</dbReference>
<dbReference type="Pfam" id="PF00126">
    <property type="entry name" value="HTH_1"/>
    <property type="match status" value="1"/>
</dbReference>
<evidence type="ECO:0000256" key="3">
    <source>
        <dbReference type="ARBA" id="ARBA00023125"/>
    </source>
</evidence>
<evidence type="ECO:0000256" key="2">
    <source>
        <dbReference type="ARBA" id="ARBA00023015"/>
    </source>
</evidence>
<dbReference type="Gene3D" id="3.40.190.10">
    <property type="entry name" value="Periplasmic binding protein-like II"/>
    <property type="match status" value="2"/>
</dbReference>
<dbReference type="InterPro" id="IPR036388">
    <property type="entry name" value="WH-like_DNA-bd_sf"/>
</dbReference>
<keyword evidence="3" id="KW-0238">DNA-binding</keyword>
<feature type="domain" description="HTH lysR-type" evidence="5">
    <location>
        <begin position="1"/>
        <end position="59"/>
    </location>
</feature>
<dbReference type="PROSITE" id="PS50931">
    <property type="entry name" value="HTH_LYSR"/>
    <property type="match status" value="1"/>
</dbReference>
<dbReference type="AlphaFoldDB" id="A0A9X1YKE9"/>
<keyword evidence="4" id="KW-0804">Transcription</keyword>
<sequence>MDQLLALRVFVRIAESGAFSRAADSMNIPRPTVTKLVQDLEQHLGTKLLHRTTRRVNVTPEGAAYYEQAARLIGELDEMDEGAARARAQPRGRIRVDVGSVLANMILIPALPAFRARHPELHVDLGVSDRPIDLVGEGVDCAIRGGELSESSLVARRIADMDWVTCASPRYLRARGVPRHPSDLETPAPESKAGERVPGHAIVGYFSSLTGRAFPLEFQKGDERLQVRGRMEVAVNESTGHLSALLAGVGVGQVFKFMAAPHVERGNLRTVLDDWSRPRQPFHVVYASNRHLSAKIRLFVDWVADVFAPFDDRRR</sequence>
<dbReference type="InterPro" id="IPR000847">
    <property type="entry name" value="LysR_HTH_N"/>
</dbReference>
<accession>A0A9X1YKE9</accession>
<gene>
    <name evidence="6" type="ORF">LPC04_19745</name>
</gene>
<dbReference type="GO" id="GO:0043565">
    <property type="term" value="F:sequence-specific DNA binding"/>
    <property type="evidence" value="ECO:0007669"/>
    <property type="project" value="TreeGrafter"/>
</dbReference>
<comment type="caution">
    <text evidence="6">The sequence shown here is derived from an EMBL/GenBank/DDBJ whole genome shotgun (WGS) entry which is preliminary data.</text>
</comment>
<name>A0A9X1YKE9_9BURK</name>
<dbReference type="Gene3D" id="1.10.10.10">
    <property type="entry name" value="Winged helix-like DNA-binding domain superfamily/Winged helix DNA-binding domain"/>
    <property type="match status" value="1"/>
</dbReference>
<dbReference type="InterPro" id="IPR058163">
    <property type="entry name" value="LysR-type_TF_proteobact-type"/>
</dbReference>
<dbReference type="PANTHER" id="PTHR30537">
    <property type="entry name" value="HTH-TYPE TRANSCRIPTIONAL REGULATOR"/>
    <property type="match status" value="1"/>
</dbReference>
<evidence type="ECO:0000256" key="1">
    <source>
        <dbReference type="ARBA" id="ARBA00009437"/>
    </source>
</evidence>
<evidence type="ECO:0000313" key="7">
    <source>
        <dbReference type="Proteomes" id="UP001139353"/>
    </source>
</evidence>
<dbReference type="SUPFAM" id="SSF53850">
    <property type="entry name" value="Periplasmic binding protein-like II"/>
    <property type="match status" value="1"/>
</dbReference>
<proteinExistence type="inferred from homology"/>
<dbReference type="EMBL" id="JAJLJH010000006">
    <property type="protein sequence ID" value="MCK9687944.1"/>
    <property type="molecule type" value="Genomic_DNA"/>
</dbReference>
<evidence type="ECO:0000256" key="4">
    <source>
        <dbReference type="ARBA" id="ARBA00023163"/>
    </source>
</evidence>
<protein>
    <submittedName>
        <fullName evidence="6">LysR substrate-binding domain-containing protein</fullName>
    </submittedName>
</protein>
<reference evidence="6" key="1">
    <citation type="submission" date="2021-11" db="EMBL/GenBank/DDBJ databases">
        <title>BS-T2-15 a new species belonging to the Comamonadaceae family isolated from the soil of a French oak forest.</title>
        <authorList>
            <person name="Mieszkin S."/>
            <person name="Alain K."/>
        </authorList>
    </citation>
    <scope>NUCLEOTIDE SEQUENCE</scope>
    <source>
        <strain evidence="6">BS-T2-15</strain>
    </source>
</reference>
<dbReference type="PANTHER" id="PTHR30537:SF17">
    <property type="entry name" value="LYSR-FAMILY REGULATORY PROTEIN"/>
    <property type="match status" value="1"/>
</dbReference>
<organism evidence="6 7">
    <name type="scientific">Scleromatobacter humisilvae</name>
    <dbReference type="NCBI Taxonomy" id="2897159"/>
    <lineage>
        <taxon>Bacteria</taxon>
        <taxon>Pseudomonadati</taxon>
        <taxon>Pseudomonadota</taxon>
        <taxon>Betaproteobacteria</taxon>
        <taxon>Burkholderiales</taxon>
        <taxon>Sphaerotilaceae</taxon>
        <taxon>Scleromatobacter</taxon>
    </lineage>
</organism>
<keyword evidence="2" id="KW-0805">Transcription regulation</keyword>
<dbReference type="GO" id="GO:0006351">
    <property type="term" value="P:DNA-templated transcription"/>
    <property type="evidence" value="ECO:0007669"/>
    <property type="project" value="TreeGrafter"/>
</dbReference>
<dbReference type="Proteomes" id="UP001139353">
    <property type="component" value="Unassembled WGS sequence"/>
</dbReference>
<evidence type="ECO:0000259" key="5">
    <source>
        <dbReference type="PROSITE" id="PS50931"/>
    </source>
</evidence>
<dbReference type="InterPro" id="IPR005119">
    <property type="entry name" value="LysR_subst-bd"/>
</dbReference>
<dbReference type="GO" id="GO:0003700">
    <property type="term" value="F:DNA-binding transcription factor activity"/>
    <property type="evidence" value="ECO:0007669"/>
    <property type="project" value="InterPro"/>
</dbReference>
<dbReference type="RefSeq" id="WP_275683987.1">
    <property type="nucleotide sequence ID" value="NZ_JAJLJH010000006.1"/>
</dbReference>
<comment type="similarity">
    <text evidence="1">Belongs to the LysR transcriptional regulatory family.</text>
</comment>